<keyword evidence="4" id="KW-0479">Metal-binding</keyword>
<accession>A0A9D1GMP2</accession>
<keyword evidence="5" id="KW-0378">Hydrolase</keyword>
<evidence type="ECO:0000256" key="10">
    <source>
        <dbReference type="ARBA" id="ARBA00038976"/>
    </source>
</evidence>
<evidence type="ECO:0000256" key="7">
    <source>
        <dbReference type="ARBA" id="ARBA00023049"/>
    </source>
</evidence>
<dbReference type="GO" id="GO:0005829">
    <property type="term" value="C:cytosol"/>
    <property type="evidence" value="ECO:0007669"/>
    <property type="project" value="TreeGrafter"/>
</dbReference>
<dbReference type="PRINTS" id="PR00934">
    <property type="entry name" value="XHISDIPTASE"/>
</dbReference>
<dbReference type="CDD" id="cd03890">
    <property type="entry name" value="M20_pepD"/>
    <property type="match status" value="1"/>
</dbReference>
<comment type="cofactor">
    <cofactor evidence="2">
        <name>Zn(2+)</name>
        <dbReference type="ChEBI" id="CHEBI:29105"/>
    </cofactor>
</comment>
<proteinExistence type="inferred from homology"/>
<dbReference type="GO" id="GO:0046872">
    <property type="term" value="F:metal ion binding"/>
    <property type="evidence" value="ECO:0007669"/>
    <property type="project" value="UniProtKB-KW"/>
</dbReference>
<comment type="caution">
    <text evidence="18">The sequence shown here is derived from an EMBL/GenBank/DDBJ whole genome shotgun (WGS) entry which is preliminary data.</text>
</comment>
<dbReference type="SUPFAM" id="SSF53187">
    <property type="entry name" value="Zn-dependent exopeptidases"/>
    <property type="match status" value="1"/>
</dbReference>
<dbReference type="EC" id="3.4.13.18" evidence="10"/>
<sequence length="485" mass="52756">MTIKDLQPTIVWNNFYGLTQCPRPSKHEEAAREFILNWAKERSIDARADETGNVIISVPATPGYENRKGVILQVHMDMVPQKTADKVHDFLTDPIETIIEGDWVTADRTTLGADNGMGVALAMAVAESKDLKHGPVEILVTYDEETGMTGAKALKPGVLKGELLLNLDSEDEEELCIGCAGGLDAVADFKYKTFKTQAGYVGYRLGVKGLSGGHSGMDISLYRANANKVLANALIPVMEKYGAKLVSFNGGSLRNAIPFEGEAEIVVPAERAAATVRTVKKNFAEVTARYKESDPAMSCGIERTRKPAAEYIEESVALNAMKAISACPSNVIRMSRSMPGLTETSINLAVVRTGRGHIKVASLLRSAVDESKAELANRVRYIFEFAGASVKFSGGYSGWIPRPDTPMIAMINDIHQKLFGKPMNILATHGGLECALLGAKYPHWQMVSMGPTVLYPHSPDERVNIPSVQHVWDLLKAVLEAVPEK</sequence>
<reference evidence="18" key="2">
    <citation type="journal article" date="2021" name="PeerJ">
        <title>Extensive microbial diversity within the chicken gut microbiome revealed by metagenomics and culture.</title>
        <authorList>
            <person name="Gilroy R."/>
            <person name="Ravi A."/>
            <person name="Getino M."/>
            <person name="Pursley I."/>
            <person name="Horton D.L."/>
            <person name="Alikhan N.F."/>
            <person name="Baker D."/>
            <person name="Gharbi K."/>
            <person name="Hall N."/>
            <person name="Watson M."/>
            <person name="Adriaenssens E.M."/>
            <person name="Foster-Nyarko E."/>
            <person name="Jarju S."/>
            <person name="Secka A."/>
            <person name="Antonio M."/>
            <person name="Oren A."/>
            <person name="Chaudhuri R.R."/>
            <person name="La Ragione R."/>
            <person name="Hildebrand F."/>
            <person name="Pallen M.J."/>
        </authorList>
    </citation>
    <scope>NUCLEOTIDE SEQUENCE</scope>
    <source>
        <strain evidence="18">ChiHecec2B26-709</strain>
    </source>
</reference>
<dbReference type="NCBIfam" id="TIGR01893">
    <property type="entry name" value="aa-his-dipept"/>
    <property type="match status" value="1"/>
</dbReference>
<evidence type="ECO:0000256" key="6">
    <source>
        <dbReference type="ARBA" id="ARBA00022833"/>
    </source>
</evidence>
<dbReference type="PIRSF" id="PIRSF016599">
    <property type="entry name" value="Xaa-His_dipept"/>
    <property type="match status" value="1"/>
</dbReference>
<evidence type="ECO:0000313" key="19">
    <source>
        <dbReference type="Proteomes" id="UP000886881"/>
    </source>
</evidence>
<evidence type="ECO:0000256" key="2">
    <source>
        <dbReference type="ARBA" id="ARBA00001947"/>
    </source>
</evidence>
<dbReference type="Proteomes" id="UP000886881">
    <property type="component" value="Unassembled WGS sequence"/>
</dbReference>
<dbReference type="FunFam" id="3.40.630.10:FF:000015">
    <property type="entry name" value="Aminoacyl-histidine dipeptidase PepD"/>
    <property type="match status" value="1"/>
</dbReference>
<organism evidence="18 19">
    <name type="scientific">Candidatus Cryptobacteroides merdipullorum</name>
    <dbReference type="NCBI Taxonomy" id="2840771"/>
    <lineage>
        <taxon>Bacteria</taxon>
        <taxon>Pseudomonadati</taxon>
        <taxon>Bacteroidota</taxon>
        <taxon>Bacteroidia</taxon>
        <taxon>Bacteroidales</taxon>
        <taxon>Candidatus Cryptobacteroides</taxon>
    </lineage>
</organism>
<comment type="cofactor">
    <cofactor evidence="1">
        <name>Co(2+)</name>
        <dbReference type="ChEBI" id="CHEBI:48828"/>
    </cofactor>
</comment>
<dbReference type="PANTHER" id="PTHR43501">
    <property type="entry name" value="CYTOSOL NON-SPECIFIC DIPEPTIDASE"/>
    <property type="match status" value="1"/>
</dbReference>
<evidence type="ECO:0000256" key="11">
    <source>
        <dbReference type="ARBA" id="ARBA00044252"/>
    </source>
</evidence>
<dbReference type="EMBL" id="DVLC01000041">
    <property type="protein sequence ID" value="HIT46624.1"/>
    <property type="molecule type" value="Genomic_DNA"/>
</dbReference>
<dbReference type="InterPro" id="IPR002933">
    <property type="entry name" value="Peptidase_M20"/>
</dbReference>
<evidence type="ECO:0000256" key="1">
    <source>
        <dbReference type="ARBA" id="ARBA00001941"/>
    </source>
</evidence>
<gene>
    <name evidence="18" type="ORF">IAC35_02055</name>
</gene>
<evidence type="ECO:0000256" key="8">
    <source>
        <dbReference type="ARBA" id="ARBA00023285"/>
    </source>
</evidence>
<reference evidence="18" key="1">
    <citation type="submission" date="2020-10" db="EMBL/GenBank/DDBJ databases">
        <authorList>
            <person name="Gilroy R."/>
        </authorList>
    </citation>
    <scope>NUCLEOTIDE SEQUENCE</scope>
    <source>
        <strain evidence="18">ChiHecec2B26-709</strain>
    </source>
</reference>
<evidence type="ECO:0000256" key="12">
    <source>
        <dbReference type="ARBA" id="ARBA00061423"/>
    </source>
</evidence>
<evidence type="ECO:0000256" key="3">
    <source>
        <dbReference type="ARBA" id="ARBA00022670"/>
    </source>
</evidence>
<comment type="catalytic activity">
    <reaction evidence="9">
        <text>Hydrolysis of dipeptides, preferentially hydrophobic dipeptides including prolyl amino acids.</text>
        <dbReference type="EC" id="3.4.13.18"/>
    </reaction>
</comment>
<evidence type="ECO:0000256" key="4">
    <source>
        <dbReference type="ARBA" id="ARBA00022723"/>
    </source>
</evidence>
<evidence type="ECO:0000256" key="5">
    <source>
        <dbReference type="ARBA" id="ARBA00022801"/>
    </source>
</evidence>
<evidence type="ECO:0000313" key="18">
    <source>
        <dbReference type="EMBL" id="HIT46624.1"/>
    </source>
</evidence>
<evidence type="ECO:0000256" key="15">
    <source>
        <dbReference type="ARBA" id="ARBA00076004"/>
    </source>
</evidence>
<evidence type="ECO:0000256" key="9">
    <source>
        <dbReference type="ARBA" id="ARBA00036421"/>
    </source>
</evidence>
<protein>
    <recommendedName>
        <fullName evidence="13">Cytosol non-specific dipeptidase</fullName>
        <ecNumber evidence="10">3.4.13.18</ecNumber>
    </recommendedName>
    <alternativeName>
        <fullName evidence="16">Aminoacyl-histidine dipeptidase</fullName>
    </alternativeName>
    <alternativeName>
        <fullName evidence="15">Beta-alanyl-histidine dipeptidase</fullName>
    </alternativeName>
    <alternativeName>
        <fullName evidence="14">Carnosinase</fullName>
    </alternativeName>
    <alternativeName>
        <fullName evidence="11">Peptidase D</fullName>
    </alternativeName>
    <alternativeName>
        <fullName evidence="17">Xaa-His dipeptidase</fullName>
    </alternativeName>
</protein>
<keyword evidence="7" id="KW-0482">Metalloprotease</keyword>
<dbReference type="Gene3D" id="3.40.630.10">
    <property type="entry name" value="Zn peptidases"/>
    <property type="match status" value="2"/>
</dbReference>
<evidence type="ECO:0000256" key="13">
    <source>
        <dbReference type="ARBA" id="ARBA00071271"/>
    </source>
</evidence>
<dbReference type="FunFam" id="3.40.630.10:FF:000018">
    <property type="entry name" value="Aminoacyl-histidine dipeptidase PepD"/>
    <property type="match status" value="1"/>
</dbReference>
<evidence type="ECO:0000256" key="14">
    <source>
        <dbReference type="ARBA" id="ARBA00075285"/>
    </source>
</evidence>
<dbReference type="GO" id="GO:0006508">
    <property type="term" value="P:proteolysis"/>
    <property type="evidence" value="ECO:0007669"/>
    <property type="project" value="UniProtKB-KW"/>
</dbReference>
<dbReference type="PANTHER" id="PTHR43501:SF1">
    <property type="entry name" value="CYTOSOL NON-SPECIFIC DIPEPTIDASE"/>
    <property type="match status" value="1"/>
</dbReference>
<dbReference type="AlphaFoldDB" id="A0A9D1GMP2"/>
<keyword evidence="6" id="KW-0862">Zinc</keyword>
<dbReference type="Pfam" id="PF01546">
    <property type="entry name" value="Peptidase_M20"/>
    <property type="match status" value="1"/>
</dbReference>
<evidence type="ECO:0000256" key="16">
    <source>
        <dbReference type="ARBA" id="ARBA00077688"/>
    </source>
</evidence>
<keyword evidence="3" id="KW-0645">Protease</keyword>
<dbReference type="InterPro" id="IPR001160">
    <property type="entry name" value="Peptidase_M20C"/>
</dbReference>
<keyword evidence="8" id="KW-0170">Cobalt</keyword>
<name>A0A9D1GMP2_9BACT</name>
<evidence type="ECO:0000256" key="17">
    <source>
        <dbReference type="ARBA" id="ARBA00078074"/>
    </source>
</evidence>
<dbReference type="GO" id="GO:0070573">
    <property type="term" value="F:metallodipeptidase activity"/>
    <property type="evidence" value="ECO:0007669"/>
    <property type="project" value="TreeGrafter"/>
</dbReference>
<comment type="similarity">
    <text evidence="12">Belongs to the peptidase M20C family.</text>
</comment>